<protein>
    <recommendedName>
        <fullName evidence="4">Delta-60 repeat domain-containing protein</fullName>
    </recommendedName>
</protein>
<name>A0A9W6H7C8_9MICO</name>
<evidence type="ECO:0008006" key="4">
    <source>
        <dbReference type="Google" id="ProtNLM"/>
    </source>
</evidence>
<reference evidence="2" key="1">
    <citation type="journal article" date="2014" name="Int. J. Syst. Evol. Microbiol.">
        <title>Complete genome sequence of Corynebacterium casei LMG S-19264T (=DSM 44701T), isolated from a smear-ripened cheese.</title>
        <authorList>
            <consortium name="US DOE Joint Genome Institute (JGI-PGF)"/>
            <person name="Walter F."/>
            <person name="Albersmeier A."/>
            <person name="Kalinowski J."/>
            <person name="Ruckert C."/>
        </authorList>
    </citation>
    <scope>NUCLEOTIDE SEQUENCE</scope>
    <source>
        <strain evidence="2">VKM Ac-1401</strain>
    </source>
</reference>
<feature type="chain" id="PRO_5040736562" description="Delta-60 repeat domain-containing protein" evidence="1">
    <location>
        <begin position="21"/>
        <end position="417"/>
    </location>
</feature>
<dbReference type="InterPro" id="IPR013431">
    <property type="entry name" value="Delta_60_rpt"/>
</dbReference>
<evidence type="ECO:0000313" key="3">
    <source>
        <dbReference type="Proteomes" id="UP001142372"/>
    </source>
</evidence>
<evidence type="ECO:0000313" key="2">
    <source>
        <dbReference type="EMBL" id="GLJ74906.1"/>
    </source>
</evidence>
<reference evidence="2" key="2">
    <citation type="submission" date="2023-01" db="EMBL/GenBank/DDBJ databases">
        <authorList>
            <person name="Sun Q."/>
            <person name="Evtushenko L."/>
        </authorList>
    </citation>
    <scope>NUCLEOTIDE SEQUENCE</scope>
    <source>
        <strain evidence="2">VKM Ac-1401</strain>
    </source>
</reference>
<comment type="caution">
    <text evidence="2">The sequence shown here is derived from an EMBL/GenBank/DDBJ whole genome shotgun (WGS) entry which is preliminary data.</text>
</comment>
<dbReference type="SUPFAM" id="SSF63829">
    <property type="entry name" value="Calcium-dependent phosphotriesterase"/>
    <property type="match status" value="2"/>
</dbReference>
<dbReference type="NCBIfam" id="TIGR02608">
    <property type="entry name" value="delta_60_rpt"/>
    <property type="match status" value="6"/>
</dbReference>
<gene>
    <name evidence="2" type="ORF">GCM10017584_04790</name>
</gene>
<feature type="signal peptide" evidence="1">
    <location>
        <begin position="1"/>
        <end position="20"/>
    </location>
</feature>
<keyword evidence="3" id="KW-1185">Reference proteome</keyword>
<organism evidence="2 3">
    <name type="scientific">Leifsonia poae</name>
    <dbReference type="NCBI Taxonomy" id="110933"/>
    <lineage>
        <taxon>Bacteria</taxon>
        <taxon>Bacillati</taxon>
        <taxon>Actinomycetota</taxon>
        <taxon>Actinomycetes</taxon>
        <taxon>Micrococcales</taxon>
        <taxon>Microbacteriaceae</taxon>
        <taxon>Leifsonia</taxon>
    </lineage>
</organism>
<sequence length="417" mass="42205">MRTPLRLPAVLLTASFVVSAAVVTNAGPLAARGTRAAYTSDGYLSTAEQYSHWKETVYAPDPAFDSSTGANSVVYSIAVDDDGKVLAVGEFNAVNGTAAGKVVRLNPDGSTDPTFDTGTGLQGAPYDVAIDADGKILVGGVFRAYNGTAAGGVVRLNPDGSVDSTFDTGTGIANDGLTSASVRSVALAPDGKIVLGGQFSSFNGRPARSVVRLNVDGSVDPTLIAGSGVSSGTTDLVSAAAVDADGRILLGGLFSGFNGVPAGNLVRLNLDGSVDTGFSPDDRGRLSGLFLDPDGKIFPLGSGALVRLNPDGSPDSAFDTGAGTDESSWDAVMDADGTILVVGSFTTFNGAPAGHIVRLNSDGSTDPTFSAGTGTNSDIRSVALDPEGRIVIGGFFTTSNEIPANHVARLTLQTVPH</sequence>
<dbReference type="AlphaFoldDB" id="A0A9W6H7C8"/>
<keyword evidence="1" id="KW-0732">Signal</keyword>
<dbReference type="EMBL" id="BSEN01000001">
    <property type="protein sequence ID" value="GLJ74906.1"/>
    <property type="molecule type" value="Genomic_DNA"/>
</dbReference>
<evidence type="ECO:0000256" key="1">
    <source>
        <dbReference type="SAM" id="SignalP"/>
    </source>
</evidence>
<accession>A0A9W6H7C8</accession>
<dbReference type="Pfam" id="PF17164">
    <property type="entry name" value="DUF5122"/>
    <property type="match status" value="7"/>
</dbReference>
<proteinExistence type="predicted"/>
<dbReference type="Proteomes" id="UP001142372">
    <property type="component" value="Unassembled WGS sequence"/>
</dbReference>
<dbReference type="Gene3D" id="2.80.10.50">
    <property type="match status" value="3"/>
</dbReference>